<feature type="transmembrane region" description="Helical" evidence="6">
    <location>
        <begin position="64"/>
        <end position="85"/>
    </location>
</feature>
<evidence type="ECO:0000256" key="4">
    <source>
        <dbReference type="ARBA" id="ARBA00022989"/>
    </source>
</evidence>
<keyword evidence="5 6" id="KW-0472">Membrane</keyword>
<comment type="subcellular location">
    <subcellularLocation>
        <location evidence="1">Cell membrane</location>
        <topology evidence="1">Multi-pass membrane protein</topology>
    </subcellularLocation>
</comment>
<accession>A0ABW7ZUG3</accession>
<comment type="caution">
    <text evidence="7">The sequence shown here is derived from an EMBL/GenBank/DDBJ whole genome shotgun (WGS) entry which is preliminary data.</text>
</comment>
<protein>
    <submittedName>
        <fullName evidence="7">ABC transporter permease</fullName>
    </submittedName>
</protein>
<keyword evidence="2" id="KW-1003">Cell membrane</keyword>
<feature type="transmembrane region" description="Helical" evidence="6">
    <location>
        <begin position="92"/>
        <end position="116"/>
    </location>
</feature>
<evidence type="ECO:0000313" key="8">
    <source>
        <dbReference type="Proteomes" id="UP001612812"/>
    </source>
</evidence>
<feature type="transmembrane region" description="Helical" evidence="6">
    <location>
        <begin position="393"/>
        <end position="411"/>
    </location>
</feature>
<dbReference type="RefSeq" id="WP_396771688.1">
    <property type="nucleotide sequence ID" value="NZ_JBITLA010000020.1"/>
</dbReference>
<keyword evidence="4 6" id="KW-1133">Transmembrane helix</keyword>
<dbReference type="InterPro" id="IPR001851">
    <property type="entry name" value="ABC_transp_permease"/>
</dbReference>
<reference evidence="7 8" key="1">
    <citation type="submission" date="2024-10" db="EMBL/GenBank/DDBJ databases">
        <title>The Natural Products Discovery Center: Release of the First 8490 Sequenced Strains for Exploring Actinobacteria Biosynthetic Diversity.</title>
        <authorList>
            <person name="Kalkreuter E."/>
            <person name="Kautsar S.A."/>
            <person name="Yang D."/>
            <person name="Bader C.D."/>
            <person name="Teijaro C.N."/>
            <person name="Fluegel L."/>
            <person name="Davis C.M."/>
            <person name="Simpson J.R."/>
            <person name="Lauterbach L."/>
            <person name="Steele A.D."/>
            <person name="Gui C."/>
            <person name="Meng S."/>
            <person name="Li G."/>
            <person name="Viehrig K."/>
            <person name="Ye F."/>
            <person name="Su P."/>
            <person name="Kiefer A.F."/>
            <person name="Nichols A."/>
            <person name="Cepeda A.J."/>
            <person name="Yan W."/>
            <person name="Fan B."/>
            <person name="Jiang Y."/>
            <person name="Adhikari A."/>
            <person name="Zheng C.-J."/>
            <person name="Schuster L."/>
            <person name="Cowan T.M."/>
            <person name="Smanski M.J."/>
            <person name="Chevrette M.G."/>
            <person name="De Carvalho L.P.S."/>
            <person name="Shen B."/>
        </authorList>
    </citation>
    <scope>NUCLEOTIDE SEQUENCE [LARGE SCALE GENOMIC DNA]</scope>
    <source>
        <strain evidence="7 8">NPDC049845</strain>
    </source>
</reference>
<dbReference type="Pfam" id="PF02653">
    <property type="entry name" value="BPD_transp_2"/>
    <property type="match status" value="1"/>
</dbReference>
<dbReference type="CDD" id="cd06580">
    <property type="entry name" value="TM_PBP1_transp_TpRbsC_like"/>
    <property type="match status" value="1"/>
</dbReference>
<evidence type="ECO:0000256" key="6">
    <source>
        <dbReference type="SAM" id="Phobius"/>
    </source>
</evidence>
<feature type="transmembrane region" description="Helical" evidence="6">
    <location>
        <begin position="268"/>
        <end position="285"/>
    </location>
</feature>
<feature type="transmembrane region" description="Helical" evidence="6">
    <location>
        <begin position="349"/>
        <end position="372"/>
    </location>
</feature>
<feature type="transmembrane region" description="Helical" evidence="6">
    <location>
        <begin position="318"/>
        <end position="337"/>
    </location>
</feature>
<evidence type="ECO:0000256" key="5">
    <source>
        <dbReference type="ARBA" id="ARBA00023136"/>
    </source>
</evidence>
<dbReference type="EMBL" id="JBITLE010000020">
    <property type="protein sequence ID" value="MFI7266466.1"/>
    <property type="molecule type" value="Genomic_DNA"/>
</dbReference>
<feature type="transmembrane region" description="Helical" evidence="6">
    <location>
        <begin position="154"/>
        <end position="174"/>
    </location>
</feature>
<dbReference type="PANTHER" id="PTHR43370">
    <property type="entry name" value="SUGAR ABC TRANSPORTER INTEGRAL MEMBRANE PROTEIN-RELATED"/>
    <property type="match status" value="1"/>
</dbReference>
<feature type="transmembrane region" description="Helical" evidence="6">
    <location>
        <begin position="128"/>
        <end position="147"/>
    </location>
</feature>
<sequence>MSTTAVPEVAVTAVDEGFWTRTRKAGAVLLALGVLAAVLFGALATGQQARFTLSETEGGAALEINGTVGAILFGVIAAAAGAALLAGVPKRWFTLLLGAGLVAFVLSFLCWQVSAAPEGRNFMPLVNVVRGTFILALPLIFGALAGVLCERSGVVNVAIEGQLLMGAFSGALFGSISGSVWVGLVAAAIGGAFISLLLAVFAIRYLVDQVVMGIVLNLLAVGITGFLYERLMQTDAAKYNSAPRFSNWEIPLLKDIPLIGPALFRGNIFLYLGLLLVLVIHLALFRTRWGLRTRSVGEHPTAADTLGVKVLRLRYRNVIMAGLVAGIGGASYTLALYSFTKNMIGGKGFIALAALIFGRWSPTGALLAALFFGFADQLATYLGAIGSSIPSQFLAMLPYLATILAVAGLVGKVRAPAADGKPYIKG</sequence>
<evidence type="ECO:0000256" key="2">
    <source>
        <dbReference type="ARBA" id="ARBA00022475"/>
    </source>
</evidence>
<evidence type="ECO:0000313" key="7">
    <source>
        <dbReference type="EMBL" id="MFI7266466.1"/>
    </source>
</evidence>
<feature type="transmembrane region" description="Helical" evidence="6">
    <location>
        <begin position="25"/>
        <end position="44"/>
    </location>
</feature>
<dbReference type="Proteomes" id="UP001612812">
    <property type="component" value="Unassembled WGS sequence"/>
</dbReference>
<evidence type="ECO:0000256" key="1">
    <source>
        <dbReference type="ARBA" id="ARBA00004651"/>
    </source>
</evidence>
<organism evidence="7 8">
    <name type="scientific">Micromonospora maritima</name>
    <dbReference type="NCBI Taxonomy" id="986711"/>
    <lineage>
        <taxon>Bacteria</taxon>
        <taxon>Bacillati</taxon>
        <taxon>Actinomycetota</taxon>
        <taxon>Actinomycetes</taxon>
        <taxon>Micromonosporales</taxon>
        <taxon>Micromonosporaceae</taxon>
        <taxon>Micromonospora</taxon>
    </lineage>
</organism>
<feature type="transmembrane region" description="Helical" evidence="6">
    <location>
        <begin position="210"/>
        <end position="228"/>
    </location>
</feature>
<name>A0ABW7ZUG3_9ACTN</name>
<feature type="transmembrane region" description="Helical" evidence="6">
    <location>
        <begin position="180"/>
        <end position="203"/>
    </location>
</feature>
<evidence type="ECO:0000256" key="3">
    <source>
        <dbReference type="ARBA" id="ARBA00022692"/>
    </source>
</evidence>
<proteinExistence type="predicted"/>
<keyword evidence="3 6" id="KW-0812">Transmembrane</keyword>
<gene>
    <name evidence="7" type="ORF">ACIBP4_29680</name>
</gene>
<dbReference type="PANTHER" id="PTHR43370:SF1">
    <property type="entry name" value="GUANOSINE ABC TRANSPORTER PERMEASE PROTEIN NUPQ"/>
    <property type="match status" value="1"/>
</dbReference>
<keyword evidence="8" id="KW-1185">Reference proteome</keyword>